<evidence type="ECO:0000259" key="3">
    <source>
        <dbReference type="Pfam" id="PF13229"/>
    </source>
</evidence>
<evidence type="ECO:0000256" key="2">
    <source>
        <dbReference type="SAM" id="SignalP"/>
    </source>
</evidence>
<dbReference type="NCBIfam" id="TIGR03804">
    <property type="entry name" value="para_beta_helix"/>
    <property type="match status" value="1"/>
</dbReference>
<dbReference type="RefSeq" id="WP_090336370.1">
    <property type="nucleotide sequence ID" value="NZ_FNXY01000004.1"/>
</dbReference>
<dbReference type="InterPro" id="IPR011050">
    <property type="entry name" value="Pectin_lyase_fold/virulence"/>
</dbReference>
<keyword evidence="2" id="KW-0732">Signal</keyword>
<dbReference type="InterPro" id="IPR012334">
    <property type="entry name" value="Pectin_lyas_fold"/>
</dbReference>
<feature type="signal peptide" evidence="2">
    <location>
        <begin position="1"/>
        <end position="24"/>
    </location>
</feature>
<dbReference type="SUPFAM" id="SSF51126">
    <property type="entry name" value="Pectin lyase-like"/>
    <property type="match status" value="1"/>
</dbReference>
<dbReference type="OrthoDB" id="9808066at2"/>
<dbReference type="Proteomes" id="UP000199532">
    <property type="component" value="Unassembled WGS sequence"/>
</dbReference>
<dbReference type="Pfam" id="PF13229">
    <property type="entry name" value="Beta_helix"/>
    <property type="match status" value="1"/>
</dbReference>
<feature type="compositionally biased region" description="Basic and acidic residues" evidence="1">
    <location>
        <begin position="745"/>
        <end position="755"/>
    </location>
</feature>
<name>A0A1H6VEG6_9BACT</name>
<dbReference type="InterPro" id="IPR039448">
    <property type="entry name" value="Beta_helix"/>
</dbReference>
<feature type="region of interest" description="Disordered" evidence="1">
    <location>
        <begin position="725"/>
        <end position="755"/>
    </location>
</feature>
<keyword evidence="5" id="KW-1185">Reference proteome</keyword>
<evidence type="ECO:0000256" key="1">
    <source>
        <dbReference type="SAM" id="MobiDB-lite"/>
    </source>
</evidence>
<accession>A0A1H6VEG6</accession>
<evidence type="ECO:0000313" key="5">
    <source>
        <dbReference type="Proteomes" id="UP000199532"/>
    </source>
</evidence>
<dbReference type="Gene3D" id="2.160.20.10">
    <property type="entry name" value="Single-stranded right-handed beta-helix, Pectin lyase-like"/>
    <property type="match status" value="2"/>
</dbReference>
<organism evidence="4 5">
    <name type="scientific">Dyadobacter koreensis</name>
    <dbReference type="NCBI Taxonomy" id="408657"/>
    <lineage>
        <taxon>Bacteria</taxon>
        <taxon>Pseudomonadati</taxon>
        <taxon>Bacteroidota</taxon>
        <taxon>Cytophagia</taxon>
        <taxon>Cytophagales</taxon>
        <taxon>Spirosomataceae</taxon>
        <taxon>Dyadobacter</taxon>
    </lineage>
</organism>
<protein>
    <submittedName>
        <fullName evidence="4">Parallel beta-helix repeat (Two copies)</fullName>
    </submittedName>
</protein>
<reference evidence="4 5" key="1">
    <citation type="submission" date="2016-10" db="EMBL/GenBank/DDBJ databases">
        <authorList>
            <person name="de Groot N.N."/>
        </authorList>
    </citation>
    <scope>NUCLEOTIDE SEQUENCE [LARGE SCALE GENOMIC DNA]</scope>
    <source>
        <strain evidence="4 5">DSM 19938</strain>
    </source>
</reference>
<dbReference type="STRING" id="408657.SAMN04487995_3115"/>
<feature type="chain" id="PRO_5011582071" evidence="2">
    <location>
        <begin position="25"/>
        <end position="755"/>
    </location>
</feature>
<dbReference type="SMART" id="SM00710">
    <property type="entry name" value="PbH1"/>
    <property type="match status" value="7"/>
</dbReference>
<dbReference type="PANTHER" id="PTHR36453:SF1">
    <property type="entry name" value="RIGHT HANDED BETA HELIX DOMAIN-CONTAINING PROTEIN"/>
    <property type="match status" value="1"/>
</dbReference>
<sequence length="755" mass="84235">MPLYFRLFLTLLLLPPLLTCGQSAHVFYVSPSGSDRNIGTRAKPFATLTKAKQAARDLRKSKDFRKSITIFLREGNYKLSKTFLLSPEDSGSKNAPFSIAAYQGEKVVLSSALQLDAGNWKPISSSARKRLHPKVNAADVYELNVTPLRLAQARQFSAINSFMEGWPTIDLFANNQRQPISQWPNPTQIVHQKNDPGWATANGAKDTASFYFAGGGNPQDHDSTNEPDFDETSRSLRWRSALQSGHELWLKGFWRVPWSPVTSRVRSMDSVSIQLHDQPPGGMGSKYSAVAGTDPPWRVGSGRENWKLINTLEEIDMPGEWALDIRDQKIYYYPPKSLDELELSIAAQTGPVIHLENTQFVHLKGLWINGSLSSGIRLTNSRYINISGCNVYNVGRSGIKVSGGDHNLLQSNTIFQTGAAGIEMILQGNRQTLTSASSSLINNYIHHTGNLSFTEGILISNSVGVNVSHNLLHDLPKSAVRADSINNCIFEYNEIHNIALQESDNGAFYNYGGWSTYGNIFRYNFIHHINRSNGLYCDDGDSGDLFHNNIIHDAIEAIKFGGGHDNIARNNLIINSKSQNIDDRGINRGYSVGSVYEKGLLQMNPMQEPWKSYGKKLVAQFGLKHNLWADILQPEWHPEYPNGCRMQKNVTVNSGPFVSPQRGDVLIMGNVPIDSVNRAGFYNYQELDLRTKNPLILTKIQNLNQFFPKIGLYKDVYRRSLPDRKATGGLANRSQGGDLANEDQFVDKKTAPITN</sequence>
<feature type="domain" description="Right handed beta helix" evidence="3">
    <location>
        <begin position="374"/>
        <end position="521"/>
    </location>
</feature>
<dbReference type="InterPro" id="IPR022441">
    <property type="entry name" value="Para_beta_helix_rpt-2"/>
</dbReference>
<gene>
    <name evidence="4" type="ORF">SAMN04487995_3115</name>
</gene>
<dbReference type="AlphaFoldDB" id="A0A1H6VEG6"/>
<dbReference type="InterPro" id="IPR006626">
    <property type="entry name" value="PbH1"/>
</dbReference>
<proteinExistence type="predicted"/>
<evidence type="ECO:0000313" key="4">
    <source>
        <dbReference type="EMBL" id="SEJ02958.1"/>
    </source>
</evidence>
<dbReference type="PANTHER" id="PTHR36453">
    <property type="entry name" value="SECRETED PROTEIN-RELATED"/>
    <property type="match status" value="1"/>
</dbReference>
<dbReference type="EMBL" id="FNXY01000004">
    <property type="protein sequence ID" value="SEJ02958.1"/>
    <property type="molecule type" value="Genomic_DNA"/>
</dbReference>